<dbReference type="OrthoDB" id="4248222at2"/>
<accession>A0A1E5NYH7</accession>
<proteinExistence type="predicted"/>
<dbReference type="RefSeq" id="WP_069934059.1">
    <property type="nucleotide sequence ID" value="NZ_MEHJ01000002.1"/>
</dbReference>
<dbReference type="AlphaFoldDB" id="A0A1E5NYH7"/>
<gene>
    <name evidence="1" type="ORF">AS594_37715</name>
</gene>
<organism evidence="1 2">
    <name type="scientific">Streptomyces agglomeratus</name>
    <dbReference type="NCBI Taxonomy" id="285458"/>
    <lineage>
        <taxon>Bacteria</taxon>
        <taxon>Bacillati</taxon>
        <taxon>Actinomycetota</taxon>
        <taxon>Actinomycetes</taxon>
        <taxon>Kitasatosporales</taxon>
        <taxon>Streptomycetaceae</taxon>
        <taxon>Streptomyces</taxon>
    </lineage>
</organism>
<name>A0A1E5NYH7_9ACTN</name>
<reference evidence="1 2" key="1">
    <citation type="submission" date="2016-08" db="EMBL/GenBank/DDBJ databases">
        <title>Complete genome sequence of Streptomyces agglomeratus strain 6-3-2, a novel anti-MRSA actinomycete isolated from Wuli of Tebit, China.</title>
        <authorList>
            <person name="Chen X."/>
        </authorList>
    </citation>
    <scope>NUCLEOTIDE SEQUENCE [LARGE SCALE GENOMIC DNA]</scope>
    <source>
        <strain evidence="1 2">6-3-2</strain>
    </source>
</reference>
<dbReference type="Proteomes" id="UP000095759">
    <property type="component" value="Unassembled WGS sequence"/>
</dbReference>
<protein>
    <submittedName>
        <fullName evidence="1">Uncharacterized protein</fullName>
    </submittedName>
</protein>
<evidence type="ECO:0000313" key="2">
    <source>
        <dbReference type="Proteomes" id="UP000095759"/>
    </source>
</evidence>
<comment type="caution">
    <text evidence="1">The sequence shown here is derived from an EMBL/GenBank/DDBJ whole genome shotgun (WGS) entry which is preliminary data.</text>
</comment>
<dbReference type="EMBL" id="MEHJ01000002">
    <property type="protein sequence ID" value="OEJ21337.1"/>
    <property type="molecule type" value="Genomic_DNA"/>
</dbReference>
<evidence type="ECO:0000313" key="1">
    <source>
        <dbReference type="EMBL" id="OEJ21337.1"/>
    </source>
</evidence>
<keyword evidence="2" id="KW-1185">Reference proteome</keyword>
<sequence>MFGLVLMLPYTEQAGGDVTRVVADAAQAVRRERAGQSCGHAEHPFDEQWEDLVDTLPDVLRMLADDSIEWWENYPQEQWLCPRTVDGFAAMVLEALEPGSATDAPPLLPFAAQRRLDTLTAVLEGYPQPGTDVGEEVADVGKALSGAEGEGRAGHVITAAALTWWAGTANSSDEAYDALVQGFELALAGLADPVCTHDQHPALPRWATAAVCVGIHLTTAGGRGVYERHGPCLKNPPPLEPLLCPAFTASLARDSLIRLRAMRAEPQPGRTEEGP</sequence>
<dbReference type="STRING" id="285458.BGM19_37800"/>